<comment type="caution">
    <text evidence="3">The sequence shown here is derived from an EMBL/GenBank/DDBJ whole genome shotgun (WGS) entry which is preliminary data.</text>
</comment>
<protein>
    <submittedName>
        <fullName evidence="3">HPP family protein</fullName>
    </submittedName>
</protein>
<proteinExistence type="predicted"/>
<feature type="transmembrane region" description="Helical" evidence="1">
    <location>
        <begin position="55"/>
        <end position="72"/>
    </location>
</feature>
<feature type="transmembrane region" description="Helical" evidence="1">
    <location>
        <begin position="28"/>
        <end position="49"/>
    </location>
</feature>
<keyword evidence="1" id="KW-0812">Transmembrane</keyword>
<evidence type="ECO:0000259" key="2">
    <source>
        <dbReference type="Pfam" id="PF04982"/>
    </source>
</evidence>
<reference evidence="4" key="1">
    <citation type="submission" date="2023-07" db="EMBL/GenBank/DDBJ databases">
        <title>Chryseobacterium sp. GMJ5 Genome sequencing and assembly.</title>
        <authorList>
            <person name="Jung Y."/>
        </authorList>
    </citation>
    <scope>NUCLEOTIDE SEQUENCE [LARGE SCALE GENOMIC DNA]</scope>
    <source>
        <strain evidence="4">GMJ5</strain>
    </source>
</reference>
<gene>
    <name evidence="3" type="ORF">N0B16_05285</name>
</gene>
<dbReference type="InterPro" id="IPR007065">
    <property type="entry name" value="HPP"/>
</dbReference>
<evidence type="ECO:0000256" key="1">
    <source>
        <dbReference type="SAM" id="Phobius"/>
    </source>
</evidence>
<organism evidence="3 4">
    <name type="scientific">Chryseobacterium gilvum</name>
    <dbReference type="NCBI Taxonomy" id="2976534"/>
    <lineage>
        <taxon>Bacteria</taxon>
        <taxon>Pseudomonadati</taxon>
        <taxon>Bacteroidota</taxon>
        <taxon>Flavobacteriia</taxon>
        <taxon>Flavobacteriales</taxon>
        <taxon>Weeksellaceae</taxon>
        <taxon>Chryseobacterium group</taxon>
        <taxon>Chryseobacterium</taxon>
    </lineage>
</organism>
<dbReference type="RefSeq" id="WP_262989686.1">
    <property type="nucleotide sequence ID" value="NZ_JAOTEN010000001.1"/>
</dbReference>
<sequence length="200" mass="22377">MKKTIKRTFRISKYVIYKETLIDYKEHFWSFMGAFFGIGMIAFIQSHYLLEAENVFLIGSFGASSVLIYGAIQSPLAQPRNLIGGHVISALVGVTIYKIVPDIIWLSAPLAVAFSIVLMQYTKTLHPPGGATALIAVSSTGKIPELGYSYVLSPVLSGCIILLLTALVFNNMTKNRSYPSHKRWKTLLRKKHEHQMKNKL</sequence>
<dbReference type="PANTHER" id="PTHR33741:SF5">
    <property type="entry name" value="TRANSMEMBRANE PROTEIN DDB_G0269096-RELATED"/>
    <property type="match status" value="1"/>
</dbReference>
<dbReference type="InterPro" id="IPR058581">
    <property type="entry name" value="TM_HPP"/>
</dbReference>
<dbReference type="Pfam" id="PF04982">
    <property type="entry name" value="TM_HPP"/>
    <property type="match status" value="1"/>
</dbReference>
<evidence type="ECO:0000313" key="3">
    <source>
        <dbReference type="EMBL" id="MCU7613846.1"/>
    </source>
</evidence>
<feature type="domain" description="HPP transmembrane region" evidence="2">
    <location>
        <begin position="22"/>
        <end position="179"/>
    </location>
</feature>
<keyword evidence="1" id="KW-1133">Transmembrane helix</keyword>
<accession>A0ABT2VV24</accession>
<dbReference type="Proteomes" id="UP001208114">
    <property type="component" value="Unassembled WGS sequence"/>
</dbReference>
<evidence type="ECO:0000313" key="4">
    <source>
        <dbReference type="Proteomes" id="UP001208114"/>
    </source>
</evidence>
<feature type="transmembrane region" description="Helical" evidence="1">
    <location>
        <begin position="148"/>
        <end position="169"/>
    </location>
</feature>
<keyword evidence="4" id="KW-1185">Reference proteome</keyword>
<dbReference type="PANTHER" id="PTHR33741">
    <property type="entry name" value="TRANSMEMBRANE PROTEIN DDB_G0269096-RELATED"/>
    <property type="match status" value="1"/>
</dbReference>
<dbReference type="EMBL" id="JAOTEN010000001">
    <property type="protein sequence ID" value="MCU7613846.1"/>
    <property type="molecule type" value="Genomic_DNA"/>
</dbReference>
<keyword evidence="1" id="KW-0472">Membrane</keyword>
<name>A0ABT2VV24_9FLAO</name>